<dbReference type="PANTHER" id="PTHR42927:SF1">
    <property type="entry name" value="HELICASE SUPERFAMILY 1 AND 2 DOMAIN-CONTAINING PROTEIN"/>
    <property type="match status" value="1"/>
</dbReference>
<dbReference type="Gene3D" id="3.40.50.300">
    <property type="entry name" value="P-loop containing nucleotide triphosphate hydrolases"/>
    <property type="match status" value="2"/>
</dbReference>
<dbReference type="OrthoDB" id="9758243at2"/>
<evidence type="ECO:0000259" key="1">
    <source>
        <dbReference type="SMART" id="SM00487"/>
    </source>
</evidence>
<dbReference type="PATRIC" id="fig|1631356.3.peg.3958"/>
<feature type="domain" description="Helicase ATP-binding" evidence="1">
    <location>
        <begin position="283"/>
        <end position="510"/>
    </location>
</feature>
<gene>
    <name evidence="2" type="ORF">VV01_19715</name>
</gene>
<dbReference type="Pfam" id="PF22679">
    <property type="entry name" value="T1R_D3-like"/>
    <property type="match status" value="1"/>
</dbReference>
<dbReference type="InterPro" id="IPR040980">
    <property type="entry name" value="SWI2_SNF2"/>
</dbReference>
<dbReference type="PANTHER" id="PTHR42927">
    <property type="entry name" value="HELICASE SUPERFAMILY 1 AND 2 DOMAIN-CONTAINING PROTEIN"/>
    <property type="match status" value="1"/>
</dbReference>
<reference evidence="3" key="1">
    <citation type="submission" date="2015-03" db="EMBL/GenBank/DDBJ databases">
        <title>Luteipulveratus halotolerans sp. nov., a novel actinobacterium (Dermacoccaceae) from Sarawak, Malaysia.</title>
        <authorList>
            <person name="Juboi H."/>
            <person name="Basik A."/>
            <person name="Shamsul S.S."/>
            <person name="Arnold P."/>
            <person name="Schmitt E.K."/>
            <person name="Sanglier J.-J."/>
            <person name="Yeo T."/>
        </authorList>
    </citation>
    <scope>NUCLEOTIDE SEQUENCE [LARGE SCALE GENOMIC DNA]</scope>
    <source>
        <strain evidence="3">C296001</strain>
    </source>
</reference>
<protein>
    <recommendedName>
        <fullName evidence="1">Helicase ATP-binding domain-containing protein</fullName>
    </recommendedName>
</protein>
<dbReference type="SMART" id="SM00487">
    <property type="entry name" value="DEXDc"/>
    <property type="match status" value="1"/>
</dbReference>
<dbReference type="Proteomes" id="UP000037397">
    <property type="component" value="Unassembled WGS sequence"/>
</dbReference>
<dbReference type="SUPFAM" id="SSF52540">
    <property type="entry name" value="P-loop containing nucleoside triphosphate hydrolases"/>
    <property type="match status" value="1"/>
</dbReference>
<dbReference type="STRING" id="1631356.VV01_19715"/>
<dbReference type="GO" id="GO:0009035">
    <property type="term" value="F:type I site-specific deoxyribonuclease activity"/>
    <property type="evidence" value="ECO:0007669"/>
    <property type="project" value="UniProtKB-EC"/>
</dbReference>
<dbReference type="AlphaFoldDB" id="A0A0L6CPC0"/>
<evidence type="ECO:0000313" key="2">
    <source>
        <dbReference type="EMBL" id="KNX39616.1"/>
    </source>
</evidence>
<dbReference type="InterPro" id="IPR007409">
    <property type="entry name" value="Restrct_endonuc_type1_HsdR_N"/>
</dbReference>
<dbReference type="GO" id="GO:0005524">
    <property type="term" value="F:ATP binding"/>
    <property type="evidence" value="ECO:0007669"/>
    <property type="project" value="UniProtKB-KW"/>
</dbReference>
<accession>A0A0L6CPC0</accession>
<evidence type="ECO:0000313" key="3">
    <source>
        <dbReference type="Proteomes" id="UP000037397"/>
    </source>
</evidence>
<dbReference type="GO" id="GO:0009307">
    <property type="term" value="P:DNA restriction-modification system"/>
    <property type="evidence" value="ECO:0007669"/>
    <property type="project" value="UniProtKB-KW"/>
</dbReference>
<keyword evidence="3" id="KW-1185">Reference proteome</keyword>
<name>A0A0L6CPC0_9MICO</name>
<dbReference type="REBASE" id="130268">
    <property type="entry name" value="LspC296IP"/>
</dbReference>
<proteinExistence type="predicted"/>
<dbReference type="CDD" id="cd22332">
    <property type="entry name" value="HsdR_N"/>
    <property type="match status" value="1"/>
</dbReference>
<dbReference type="InterPro" id="IPR027417">
    <property type="entry name" value="P-loop_NTPase"/>
</dbReference>
<dbReference type="Pfam" id="PF04313">
    <property type="entry name" value="HSDR_N"/>
    <property type="match status" value="1"/>
</dbReference>
<sequence>MQVHTERAFEDEICDHLDQSGWLVSHNDAGYDKRRALYPEDLWAWLRDANPEGFAKVFGPPDAPNDHKRNQTLERLVKQLGQDAYDHGGGTLNTLRKGIDVVGAKRFPLIQQPPQDNLNPATHELYAKNRLRVVRQVRYSTSHGNSIDLVLFCNGLPVATIELKTDATQSVDDAILQYKKDRDPKDEPLLTPGRGALVHFAVSTDQVFMTTQLAGARTWFLPFNRGHNHGAGNPPIDGTCPSAYLWRETLQRDTWLEILAKFVYLKHETTTDPVTAEKRTTTHVRFPRYHQWRAVTKLVQATRAEGSGESYLVQHSAGSGKTDSIAWLAHRLAALHTEDGQKVFDGVIVIADRQVLDKQLQQAIDQLVTKTGTFQAITRGGDASKSKRLSEALIEGKPIIGVTLQTFPEALAKIQEAGGLNERRYAVIADEAHSSQTGDATAKLRVALNYTPADGPIDDDEDALRAMAERANEDGRMSFFAFTATPKEKTLKLFGRRPTPDAKPEPFDLYPMKQAIEEGFILDVLKNYSTWKMYARLQARTGEEIDVDKAAGQKAYKRFTELNPTTITEKTRVIVKHFTEIVQPLLGGRAKAMVVTDSRAAALRYKQAFDAVVDELELPIKALVAFSGEVEDQTSKTTPKAKLTEAQANPDARGKALDEAFKRDEFKLMIVANKYQTGFDQPLLCAMYVDKQLSGITAVQTLSRLNRAATGKDQTYVVDFVNDGEAIRAAFQEYYEDARILTESDEHLVYDLRNKLDAADIYTWQEVDLMYQAWTATGGAKKHTAVLSRVYPARDRWDDAWRAANIDGVDAEAQERCREFKSVAAQYVRAYDFFSQFVNYGDPAYEKLAVFLRLLVRMLNDTTTSETPVDVSGVVLTHFRLEKLKEESLALAPDKAEGLSGMTEAGMAAQRERERATKAEVIEYVNDLFEGSELTEADRVSSIETLMRKVMEDEDLKVQANVNARSDFIHSPTLRVAVEDALWSADVGHQDAMKRLRSNDIEAVVKALIRLGLQDSLREVN</sequence>
<comment type="caution">
    <text evidence="2">The sequence shown here is derived from an EMBL/GenBank/DDBJ whole genome shotgun (WGS) entry which is preliminary data.</text>
</comment>
<dbReference type="Pfam" id="PF18766">
    <property type="entry name" value="SWI2_SNF2"/>
    <property type="match status" value="1"/>
</dbReference>
<dbReference type="Gene3D" id="3.90.1570.50">
    <property type="match status" value="1"/>
</dbReference>
<dbReference type="RefSeq" id="WP_050672042.1">
    <property type="nucleotide sequence ID" value="NZ_LAIR01000002.1"/>
</dbReference>
<dbReference type="GO" id="GO:0003677">
    <property type="term" value="F:DNA binding"/>
    <property type="evidence" value="ECO:0007669"/>
    <property type="project" value="UniProtKB-KW"/>
</dbReference>
<dbReference type="EMBL" id="LAIR01000002">
    <property type="protein sequence ID" value="KNX39616.1"/>
    <property type="molecule type" value="Genomic_DNA"/>
</dbReference>
<dbReference type="InterPro" id="IPR014001">
    <property type="entry name" value="Helicase_ATP-bd"/>
</dbReference>
<organism evidence="2 3">
    <name type="scientific">Luteipulveratus halotolerans</name>
    <dbReference type="NCBI Taxonomy" id="1631356"/>
    <lineage>
        <taxon>Bacteria</taxon>
        <taxon>Bacillati</taxon>
        <taxon>Actinomycetota</taxon>
        <taxon>Actinomycetes</taxon>
        <taxon>Micrococcales</taxon>
        <taxon>Dermacoccaceae</taxon>
        <taxon>Luteipulveratus</taxon>
    </lineage>
</organism>
<dbReference type="InterPro" id="IPR055180">
    <property type="entry name" value="HsdR_RecA-like_helicase_dom_2"/>
</dbReference>